<dbReference type="AlphaFoldDB" id="A0A2Z7BWL4"/>
<reference evidence="3 4" key="1">
    <citation type="journal article" date="2015" name="Proc. Natl. Acad. Sci. U.S.A.">
        <title>The resurrection genome of Boea hygrometrica: A blueprint for survival of dehydration.</title>
        <authorList>
            <person name="Xiao L."/>
            <person name="Yang G."/>
            <person name="Zhang L."/>
            <person name="Yang X."/>
            <person name="Zhao S."/>
            <person name="Ji Z."/>
            <person name="Zhou Q."/>
            <person name="Hu M."/>
            <person name="Wang Y."/>
            <person name="Chen M."/>
            <person name="Xu Y."/>
            <person name="Jin H."/>
            <person name="Xiao X."/>
            <person name="Hu G."/>
            <person name="Bao F."/>
            <person name="Hu Y."/>
            <person name="Wan P."/>
            <person name="Li L."/>
            <person name="Deng X."/>
            <person name="Kuang T."/>
            <person name="Xiang C."/>
            <person name="Zhu J.K."/>
            <person name="Oliver M.J."/>
            <person name="He Y."/>
        </authorList>
    </citation>
    <scope>NUCLEOTIDE SEQUENCE [LARGE SCALE GENOMIC DNA]</scope>
    <source>
        <strain evidence="4">cv. XS01</strain>
    </source>
</reference>
<evidence type="ECO:0000256" key="2">
    <source>
        <dbReference type="SAM" id="Phobius"/>
    </source>
</evidence>
<keyword evidence="2" id="KW-0812">Transmembrane</keyword>
<keyword evidence="2" id="KW-1133">Transmembrane helix</keyword>
<dbReference type="PANTHER" id="PTHR33700">
    <property type="entry name" value="MYB-LIKE PROTEIN X"/>
    <property type="match status" value="1"/>
</dbReference>
<gene>
    <name evidence="3" type="ORF">F511_13302</name>
</gene>
<name>A0A2Z7BWL4_9LAMI</name>
<dbReference type="Proteomes" id="UP000250235">
    <property type="component" value="Unassembled WGS sequence"/>
</dbReference>
<evidence type="ECO:0000256" key="1">
    <source>
        <dbReference type="SAM" id="MobiDB-lite"/>
    </source>
</evidence>
<feature type="compositionally biased region" description="Basic and acidic residues" evidence="1">
    <location>
        <begin position="151"/>
        <end position="163"/>
    </location>
</feature>
<protein>
    <submittedName>
        <fullName evidence="3">Cyclic nucleotide-gated cation channel beta-1</fullName>
    </submittedName>
</protein>
<keyword evidence="4" id="KW-1185">Reference proteome</keyword>
<keyword evidence="2" id="KW-0472">Membrane</keyword>
<sequence length="401" mass="44894">MSRQSPSRNQRSNGIKIKHGLQICLLVAICFWLAYQVKHSHERKKEFDESDKVLLRRESTDGMIKLGRKDIHSEVTEAVFKNAVHVYELEDKNEEDEQGEEKSRGNENEGQRGEEEEIDDHEREKLETEIDREEDFVDDEEGENGDDQENEERHSEDSEKDVSVEDVDRDGDDRSNHEAQEEHYKADDVSSAVTHDTQIDTENLSEHLNLVLRKEKKGRISEETNTSKNRKESGVENRKEVGVENGERANGSNWSDVTIKETLLGNSKNSSFSNNTLTEGSQHCIEVDNTSTEARSGSGSSSLGDITENISSNAINGSISMISTKTKGVDSKSELSSTSNDADSFESVKINTWGASMDTGDGKNDISDSKMPEIFEEVQHGLIDFSDTSNSLEDNDVPANI</sequence>
<evidence type="ECO:0000313" key="3">
    <source>
        <dbReference type="EMBL" id="KZV38048.1"/>
    </source>
</evidence>
<organism evidence="3 4">
    <name type="scientific">Dorcoceras hygrometricum</name>
    <dbReference type="NCBI Taxonomy" id="472368"/>
    <lineage>
        <taxon>Eukaryota</taxon>
        <taxon>Viridiplantae</taxon>
        <taxon>Streptophyta</taxon>
        <taxon>Embryophyta</taxon>
        <taxon>Tracheophyta</taxon>
        <taxon>Spermatophyta</taxon>
        <taxon>Magnoliopsida</taxon>
        <taxon>eudicotyledons</taxon>
        <taxon>Gunneridae</taxon>
        <taxon>Pentapetalae</taxon>
        <taxon>asterids</taxon>
        <taxon>lamiids</taxon>
        <taxon>Lamiales</taxon>
        <taxon>Gesneriaceae</taxon>
        <taxon>Didymocarpoideae</taxon>
        <taxon>Trichosporeae</taxon>
        <taxon>Loxocarpinae</taxon>
        <taxon>Dorcoceras</taxon>
    </lineage>
</organism>
<dbReference type="EMBL" id="KV002448">
    <property type="protein sequence ID" value="KZV38048.1"/>
    <property type="molecule type" value="Genomic_DNA"/>
</dbReference>
<feature type="region of interest" description="Disordered" evidence="1">
    <location>
        <begin position="90"/>
        <end position="254"/>
    </location>
</feature>
<feature type="compositionally biased region" description="Acidic residues" evidence="1">
    <location>
        <begin position="130"/>
        <end position="150"/>
    </location>
</feature>
<dbReference type="PANTHER" id="PTHR33700:SF4">
    <property type="entry name" value="MYB-LIKE PROTEIN X"/>
    <property type="match status" value="1"/>
</dbReference>
<proteinExistence type="predicted"/>
<feature type="compositionally biased region" description="Basic and acidic residues" evidence="1">
    <location>
        <begin position="100"/>
        <end position="113"/>
    </location>
</feature>
<dbReference type="OrthoDB" id="1306415at2759"/>
<feature type="compositionally biased region" description="Basic and acidic residues" evidence="1">
    <location>
        <begin position="171"/>
        <end position="188"/>
    </location>
</feature>
<accession>A0A2Z7BWL4</accession>
<feature type="compositionally biased region" description="Polar residues" evidence="1">
    <location>
        <begin position="191"/>
        <end position="202"/>
    </location>
</feature>
<feature type="transmembrane region" description="Helical" evidence="2">
    <location>
        <begin position="20"/>
        <end position="37"/>
    </location>
</feature>
<feature type="compositionally biased region" description="Basic and acidic residues" evidence="1">
    <location>
        <begin position="120"/>
        <end position="129"/>
    </location>
</feature>
<evidence type="ECO:0000313" key="4">
    <source>
        <dbReference type="Proteomes" id="UP000250235"/>
    </source>
</evidence>
<feature type="compositionally biased region" description="Basic and acidic residues" evidence="1">
    <location>
        <begin position="229"/>
        <end position="247"/>
    </location>
</feature>